<evidence type="ECO:0000313" key="4">
    <source>
        <dbReference type="Proteomes" id="UP000028521"/>
    </source>
</evidence>
<keyword evidence="1" id="KW-0472">Membrane</keyword>
<evidence type="ECO:0000313" key="3">
    <source>
        <dbReference type="EMBL" id="KFB01305.1"/>
    </source>
</evidence>
<name>A0A084TKR9_9FLAO</name>
<proteinExistence type="predicted"/>
<comment type="caution">
    <text evidence="3">The sequence shown here is derived from an EMBL/GenBank/DDBJ whole genome shotgun (WGS) entry which is preliminary data.</text>
</comment>
<evidence type="ECO:0008006" key="5">
    <source>
        <dbReference type="Google" id="ProtNLM"/>
    </source>
</evidence>
<dbReference type="EMBL" id="JPFK01000005">
    <property type="protein sequence ID" value="KFB01305.1"/>
    <property type="molecule type" value="Genomic_DNA"/>
</dbReference>
<evidence type="ECO:0000256" key="1">
    <source>
        <dbReference type="SAM" id="Phobius"/>
    </source>
</evidence>
<dbReference type="RefSeq" id="WP_036120308.1">
    <property type="nucleotide sequence ID" value="NZ_BMET01000001.1"/>
</dbReference>
<reference evidence="4" key="2">
    <citation type="submission" date="2014-07" db="EMBL/GenBank/DDBJ databases">
        <title>Genome sequence of Mangrovimonas yunxiaonensis.</title>
        <authorList>
            <person name="Li Y."/>
            <person name="Zheng T."/>
        </authorList>
    </citation>
    <scope>NUCLEOTIDE SEQUENCE [LARGE SCALE GENOMIC DNA]</scope>
    <source>
        <strain evidence="4">LY01</strain>
    </source>
</reference>
<organism evidence="3 4">
    <name type="scientific">Mangrovimonas yunxiaonensis</name>
    <dbReference type="NCBI Taxonomy" id="1197477"/>
    <lineage>
        <taxon>Bacteria</taxon>
        <taxon>Pseudomonadati</taxon>
        <taxon>Bacteroidota</taxon>
        <taxon>Flavobacteriia</taxon>
        <taxon>Flavobacteriales</taxon>
        <taxon>Flavobacteriaceae</taxon>
        <taxon>Mangrovimonas</taxon>
    </lineage>
</organism>
<feature type="chain" id="PRO_5001782766" description="LPXTG cell wall anchor domain-containing protein" evidence="2">
    <location>
        <begin position="24"/>
        <end position="69"/>
    </location>
</feature>
<evidence type="ECO:0000256" key="2">
    <source>
        <dbReference type="SAM" id="SignalP"/>
    </source>
</evidence>
<feature type="transmembrane region" description="Helical" evidence="1">
    <location>
        <begin position="47"/>
        <end position="62"/>
    </location>
</feature>
<keyword evidence="1" id="KW-0812">Transmembrane</keyword>
<keyword evidence="1" id="KW-1133">Transmembrane helix</keyword>
<feature type="signal peptide" evidence="2">
    <location>
        <begin position="1"/>
        <end position="23"/>
    </location>
</feature>
<reference evidence="3 4" key="1">
    <citation type="journal article" date="2014" name="Genome Announc.">
        <title>Draft Genome Sequence of the Algicidal Bacterium Mangrovimonas yunxiaonensis Strain LY01.</title>
        <authorList>
            <person name="Li Y."/>
            <person name="Zhu H."/>
            <person name="Li C."/>
            <person name="Zhang H."/>
            <person name="Chen Z."/>
            <person name="Zheng W."/>
            <person name="Xu H."/>
            <person name="Zheng T."/>
        </authorList>
    </citation>
    <scope>NUCLEOTIDE SEQUENCE [LARGE SCALE GENOMIC DNA]</scope>
    <source>
        <strain evidence="3 4">LY01</strain>
    </source>
</reference>
<protein>
    <recommendedName>
        <fullName evidence="5">LPXTG cell wall anchor domain-containing protein</fullName>
    </recommendedName>
</protein>
<sequence length="69" mass="7273">MKTQYKPILVSVLLVLLSFVCTAQNSESLPAPQPMTGPIPPGTPIDGGVYVVAGLALAYGAYKKRKALK</sequence>
<keyword evidence="4" id="KW-1185">Reference proteome</keyword>
<gene>
    <name evidence="3" type="ORF">IA57_05605</name>
</gene>
<keyword evidence="2" id="KW-0732">Signal</keyword>
<dbReference type="Proteomes" id="UP000028521">
    <property type="component" value="Unassembled WGS sequence"/>
</dbReference>
<dbReference type="AlphaFoldDB" id="A0A084TKR9"/>
<accession>A0A084TKR9</accession>